<sequence length="87" mass="9742">MNRPDRPLPPEVIAILRQGDRQGAIELLREQGGMDEDSAREAVDDYLENNPPVRLRGASIVAQNRRNGLIWFIFIVLMAGVYLLIAG</sequence>
<evidence type="ECO:0000313" key="2">
    <source>
        <dbReference type="EMBL" id="SDJ57713.1"/>
    </source>
</evidence>
<keyword evidence="1" id="KW-0812">Transmembrane</keyword>
<keyword evidence="1" id="KW-0472">Membrane</keyword>
<evidence type="ECO:0000313" key="3">
    <source>
        <dbReference type="Proteomes" id="UP000198706"/>
    </source>
</evidence>
<evidence type="ECO:0008006" key="4">
    <source>
        <dbReference type="Google" id="ProtNLM"/>
    </source>
</evidence>
<keyword evidence="3" id="KW-1185">Reference proteome</keyword>
<proteinExistence type="predicted"/>
<reference evidence="2 3" key="1">
    <citation type="submission" date="2016-10" db="EMBL/GenBank/DDBJ databases">
        <authorList>
            <person name="de Groot N.N."/>
        </authorList>
    </citation>
    <scope>NUCLEOTIDE SEQUENCE [LARGE SCALE GENOMIC DNA]</scope>
    <source>
        <strain evidence="2 3">JCM 21544</strain>
    </source>
</reference>
<protein>
    <recommendedName>
        <fullName evidence="4">Ribosomal protein L7/L12 C-terminal domain-containing protein</fullName>
    </recommendedName>
</protein>
<dbReference type="AlphaFoldDB" id="A0A1G8UVA0"/>
<dbReference type="Proteomes" id="UP000198706">
    <property type="component" value="Unassembled WGS sequence"/>
</dbReference>
<feature type="transmembrane region" description="Helical" evidence="1">
    <location>
        <begin position="68"/>
        <end position="85"/>
    </location>
</feature>
<accession>A0A1G8UVA0</accession>
<organism evidence="2 3">
    <name type="scientific">Pseudomonas indica</name>
    <dbReference type="NCBI Taxonomy" id="137658"/>
    <lineage>
        <taxon>Bacteria</taxon>
        <taxon>Pseudomonadati</taxon>
        <taxon>Pseudomonadota</taxon>
        <taxon>Gammaproteobacteria</taxon>
        <taxon>Pseudomonadales</taxon>
        <taxon>Pseudomonadaceae</taxon>
        <taxon>Pseudomonas</taxon>
    </lineage>
</organism>
<evidence type="ECO:0000256" key="1">
    <source>
        <dbReference type="SAM" id="Phobius"/>
    </source>
</evidence>
<gene>
    <name evidence="2" type="ORF">SAMN05216186_1028</name>
</gene>
<dbReference type="STRING" id="137658.SAMN05216186_1028"/>
<keyword evidence="1" id="KW-1133">Transmembrane helix</keyword>
<dbReference type="RefSeq" id="WP_084336746.1">
    <property type="nucleotide sequence ID" value="NZ_FNFD01000002.1"/>
</dbReference>
<dbReference type="EMBL" id="FNFD01000002">
    <property type="protein sequence ID" value="SDJ57713.1"/>
    <property type="molecule type" value="Genomic_DNA"/>
</dbReference>
<name>A0A1G8UVA0_9PSED</name>